<dbReference type="GO" id="GO:0020037">
    <property type="term" value="F:heme binding"/>
    <property type="evidence" value="ECO:0007669"/>
    <property type="project" value="InterPro"/>
</dbReference>
<evidence type="ECO:0000256" key="2">
    <source>
        <dbReference type="RuleBase" id="RU000461"/>
    </source>
</evidence>
<dbReference type="GO" id="GO:0004497">
    <property type="term" value="F:monooxygenase activity"/>
    <property type="evidence" value="ECO:0007669"/>
    <property type="project" value="UniProtKB-KW"/>
</dbReference>
<dbReference type="PRINTS" id="PR00359">
    <property type="entry name" value="BP450"/>
</dbReference>
<dbReference type="Proteomes" id="UP000013063">
    <property type="component" value="Unassembled WGS sequence"/>
</dbReference>
<dbReference type="Gene3D" id="1.10.630.10">
    <property type="entry name" value="Cytochrome P450"/>
    <property type="match status" value="1"/>
</dbReference>
<reference evidence="3 4" key="1">
    <citation type="journal article" date="2013" name="Genome Announc.">
        <title>Draft Genome Sequence for Caulobacter sp. Strain OR37, a Bacterium Tolerant to Heavy Metals.</title>
        <authorList>
            <person name="Utturkar S.M."/>
            <person name="Bollmann A."/>
            <person name="Brzoska R.M."/>
            <person name="Klingeman D.M."/>
            <person name="Epstein S.E."/>
            <person name="Palumbo A.V."/>
            <person name="Brown S.D."/>
        </authorList>
    </citation>
    <scope>NUCLEOTIDE SEQUENCE [LARGE SCALE GENOMIC DNA]</scope>
    <source>
        <strain evidence="3 4">OR37</strain>
    </source>
</reference>
<keyword evidence="2" id="KW-0349">Heme</keyword>
<dbReference type="InterPro" id="IPR001128">
    <property type="entry name" value="Cyt_P450"/>
</dbReference>
<dbReference type="AlphaFoldDB" id="R0EEH0"/>
<comment type="caution">
    <text evidence="3">The sequence shown here is derived from an EMBL/GenBank/DDBJ whole genome shotgun (WGS) entry which is preliminary data.</text>
</comment>
<keyword evidence="4" id="KW-1185">Reference proteome</keyword>
<sequence>MTSEVAGRQPTVLEVEALPTLADYGYDGGRIAFRRFCAQVFEPGAPRFLKSDTGALVVFRHADLRAMAAKPELAAMAPNQVFPGVLTAELPEEKPVGFAIADLIKNQLFGANGELNASLRKVLLNQIGPKPTAARTDVARAIATRILEGLPLNQAVDLVEQIAEPLIGLYWGGLIGMSDQDALAAAVQARRMTPMLFLRMDWEGIREADAAAKAYRALVEGSGQRALEAGRCPFVTAIAHDLAAIDIADDLDYGGYVPKTVGAFLAGNLFDGFHTAALAIANTVRTLLDHPEVMTQLRAEPEKVAAAVVECLRLEPPVIHLNRILSADLAYDGLIIPAGTRVLMMWAAANRDPEAFVNPDRFDLNRPQQGSTTFGGGAHICPGRFVASLAARSLIDAMITERIEVRAAGDIDDWIDNHAMCQLRRLPVTLEKLDA</sequence>
<dbReference type="EMBL" id="APMP01000032">
    <property type="protein sequence ID" value="ENZ80469.1"/>
    <property type="molecule type" value="Genomic_DNA"/>
</dbReference>
<accession>R0EEH0</accession>
<dbReference type="InterPro" id="IPR017972">
    <property type="entry name" value="Cyt_P450_CS"/>
</dbReference>
<dbReference type="PROSITE" id="PS00086">
    <property type="entry name" value="CYTOCHROME_P450"/>
    <property type="match status" value="1"/>
</dbReference>
<dbReference type="InterPro" id="IPR002397">
    <property type="entry name" value="Cyt_P450_B"/>
</dbReference>
<dbReference type="PATRIC" id="fig|1292034.3.peg.3654"/>
<dbReference type="CDD" id="cd00302">
    <property type="entry name" value="cytochrome_P450"/>
    <property type="match status" value="1"/>
</dbReference>
<evidence type="ECO:0000313" key="3">
    <source>
        <dbReference type="EMBL" id="ENZ80469.1"/>
    </source>
</evidence>
<keyword evidence="2" id="KW-0479">Metal-binding</keyword>
<proteinExistence type="inferred from homology"/>
<evidence type="ECO:0000313" key="4">
    <source>
        <dbReference type="Proteomes" id="UP000013063"/>
    </source>
</evidence>
<keyword evidence="2" id="KW-0503">Monooxygenase</keyword>
<dbReference type="eggNOG" id="COG2124">
    <property type="taxonomic scope" value="Bacteria"/>
</dbReference>
<name>R0EEH0_CAUVI</name>
<dbReference type="Pfam" id="PF00067">
    <property type="entry name" value="p450"/>
    <property type="match status" value="1"/>
</dbReference>
<gene>
    <name evidence="3" type="ORF">OR37_03681</name>
</gene>
<keyword evidence="2" id="KW-0408">Iron</keyword>
<organism evidence="3 4">
    <name type="scientific">Caulobacter vibrioides OR37</name>
    <dbReference type="NCBI Taxonomy" id="1292034"/>
    <lineage>
        <taxon>Bacteria</taxon>
        <taxon>Pseudomonadati</taxon>
        <taxon>Pseudomonadota</taxon>
        <taxon>Alphaproteobacteria</taxon>
        <taxon>Caulobacterales</taxon>
        <taxon>Caulobacteraceae</taxon>
        <taxon>Caulobacter</taxon>
    </lineage>
</organism>
<dbReference type="STRING" id="1292034.OR37_03681"/>
<dbReference type="PANTHER" id="PTHR46696:SF1">
    <property type="entry name" value="CYTOCHROME P450 YJIB-RELATED"/>
    <property type="match status" value="1"/>
</dbReference>
<comment type="similarity">
    <text evidence="1 2">Belongs to the cytochrome P450 family.</text>
</comment>
<protein>
    <submittedName>
        <fullName evidence="3">Cytochrome P450</fullName>
    </submittedName>
</protein>
<evidence type="ECO:0000256" key="1">
    <source>
        <dbReference type="ARBA" id="ARBA00010617"/>
    </source>
</evidence>
<dbReference type="RefSeq" id="WP_004623233.1">
    <property type="nucleotide sequence ID" value="NZ_APMP01000032.1"/>
</dbReference>
<dbReference type="InterPro" id="IPR036396">
    <property type="entry name" value="Cyt_P450_sf"/>
</dbReference>
<dbReference type="GO" id="GO:0005506">
    <property type="term" value="F:iron ion binding"/>
    <property type="evidence" value="ECO:0007669"/>
    <property type="project" value="InterPro"/>
</dbReference>
<dbReference type="SUPFAM" id="SSF48264">
    <property type="entry name" value="Cytochrome P450"/>
    <property type="match status" value="1"/>
</dbReference>
<dbReference type="PANTHER" id="PTHR46696">
    <property type="entry name" value="P450, PUTATIVE (EUROFUNG)-RELATED"/>
    <property type="match status" value="1"/>
</dbReference>
<dbReference type="GO" id="GO:0016705">
    <property type="term" value="F:oxidoreductase activity, acting on paired donors, with incorporation or reduction of molecular oxygen"/>
    <property type="evidence" value="ECO:0007669"/>
    <property type="project" value="InterPro"/>
</dbReference>
<keyword evidence="2" id="KW-0560">Oxidoreductase</keyword>